<organism evidence="3">
    <name type="scientific">Aspergillus flavus</name>
    <dbReference type="NCBI Taxonomy" id="5059"/>
    <lineage>
        <taxon>Eukaryota</taxon>
        <taxon>Fungi</taxon>
        <taxon>Dikarya</taxon>
        <taxon>Ascomycota</taxon>
        <taxon>Pezizomycotina</taxon>
        <taxon>Eurotiomycetes</taxon>
        <taxon>Eurotiomycetidae</taxon>
        <taxon>Eurotiales</taxon>
        <taxon>Aspergillaceae</taxon>
        <taxon>Aspergillus</taxon>
        <taxon>Aspergillus subgen. Circumdati</taxon>
    </lineage>
</organism>
<dbReference type="AlphaFoldDB" id="A0A5N6GDA8"/>
<feature type="coiled-coil region" evidence="1">
    <location>
        <begin position="110"/>
        <end position="193"/>
    </location>
</feature>
<reference evidence="3" key="1">
    <citation type="submission" date="2019-04" db="EMBL/GenBank/DDBJ databases">
        <title>Friends and foes A comparative genomics study of 23 Aspergillus species from section Flavi.</title>
        <authorList>
            <consortium name="DOE Joint Genome Institute"/>
            <person name="Kjaerbolling I."/>
            <person name="Vesth T."/>
            <person name="Frisvad J.C."/>
            <person name="Nybo J.L."/>
            <person name="Theobald S."/>
            <person name="Kildgaard S."/>
            <person name="Isbrandt T."/>
            <person name="Kuo A."/>
            <person name="Sato A."/>
            <person name="Lyhne E.K."/>
            <person name="Kogle M.E."/>
            <person name="Wiebenga A."/>
            <person name="Kun R.S."/>
            <person name="Lubbers R.J."/>
            <person name="Makela M.R."/>
            <person name="Barry K."/>
            <person name="Chovatia M."/>
            <person name="Clum A."/>
            <person name="Daum C."/>
            <person name="Haridas S."/>
            <person name="He G."/>
            <person name="LaButti K."/>
            <person name="Lipzen A."/>
            <person name="Mondo S."/>
            <person name="Riley R."/>
            <person name="Salamov A."/>
            <person name="Simmons B.A."/>
            <person name="Magnuson J.K."/>
            <person name="Henrissat B."/>
            <person name="Mortensen U.H."/>
            <person name="Larsen T.O."/>
            <person name="Devries R.P."/>
            <person name="Grigoriev I.V."/>
            <person name="Machida M."/>
            <person name="Baker S.E."/>
            <person name="Andersen M.R."/>
        </authorList>
    </citation>
    <scope>NUCLEOTIDE SEQUENCE [LARGE SCALE GENOMIC DNA]</scope>
    <source>
        <strain evidence="3">CBS 121.62</strain>
    </source>
</reference>
<dbReference type="VEuPathDB" id="FungiDB:F9C07_2286476"/>
<evidence type="ECO:0000256" key="1">
    <source>
        <dbReference type="SAM" id="Coils"/>
    </source>
</evidence>
<sequence length="520" mass="59381">MAPQSLPSPSIPTPESLDAQVLKGFCSQLKSLASTAGFNAIEAVHNENTKLHSQLKSKNDELEGLRVEMNEKEKKKEMVININEMFEANEREKGRHNETKDQVLSLRKVIQDKEKTIFERENRINELEKLVKKFQSEKANERGKLADAEKKLNTLQQTVQDKESNIDKMKSVEADLREKLSASKKRVKEFEDQTCSLKESLATTQARLIKLEGFAAGHSETNEDKLFENYWGLWEFAKTEIYTQLNTDLPVDTLRQNPSAWDRLRHCDVVRTHQVPLPCSNTVAAKQMRLAVILAILAREIATHIFQPIYIAPMDDKFWKALTDLAATDSEKELFCRSILLSMNPEIQSQRCFANIQTVVTNVSAYLDDLLPTDQRHVFHRSLELVVQKAVDTWKPIQCSQRKYETDFEPAIDDDDWKLFKFPKHDNATAENSANQKNQPKNALAVFPCLSVIENQASTAYTHAIRLSSSQHQWIAAQREMVKEPPSPTLGRAFTWRRKSNKSKDLSSTPNEGSKKRNGS</sequence>
<evidence type="ECO:0008006" key="4">
    <source>
        <dbReference type="Google" id="ProtNLM"/>
    </source>
</evidence>
<gene>
    <name evidence="3" type="ORF">BDV35DRAFT_159102</name>
</gene>
<dbReference type="EMBL" id="ML734822">
    <property type="protein sequence ID" value="KAB8239958.1"/>
    <property type="molecule type" value="Genomic_DNA"/>
</dbReference>
<feature type="coiled-coil region" evidence="1">
    <location>
        <begin position="48"/>
        <end position="75"/>
    </location>
</feature>
<dbReference type="VEuPathDB" id="FungiDB:AFLA_010434"/>
<name>A0A5N6GDA8_ASPFL</name>
<proteinExistence type="predicted"/>
<evidence type="ECO:0000313" key="3">
    <source>
        <dbReference type="EMBL" id="KAB8239958.1"/>
    </source>
</evidence>
<evidence type="ECO:0000256" key="2">
    <source>
        <dbReference type="SAM" id="MobiDB-lite"/>
    </source>
</evidence>
<accession>A0A5N6GDA8</accession>
<protein>
    <recommendedName>
        <fullName evidence="4">MEI5 protein</fullName>
    </recommendedName>
</protein>
<keyword evidence="1" id="KW-0175">Coiled coil</keyword>
<dbReference type="Proteomes" id="UP000325434">
    <property type="component" value="Unassembled WGS sequence"/>
</dbReference>
<feature type="region of interest" description="Disordered" evidence="2">
    <location>
        <begin position="480"/>
        <end position="520"/>
    </location>
</feature>